<feature type="region of interest" description="Disordered" evidence="1">
    <location>
        <begin position="748"/>
        <end position="784"/>
    </location>
</feature>
<sequence length="1078" mass="117040">MTEYDLTLKLASGTAVPLQKRVKQLEKEIDQVYKSGINNNNTISNKRSTNLQRDLVYALNQLKEQQDNLEGELNSTTLYNRQAYQQLVDALDKATQGIDQINSLANSDKYQDIQSFNLSSSKVYQSSEYADQQQANDFVNSELGKEVKNIVLRSTTQSNRWNQSVDSGVVTYQKYQEYVSNNQYTREKITDLDSQVTDQRNNIQSQIDVLSSQQDQIKGQDSLSVDDVNTLAGIREQLNNLSKSGKYLDELSNRLTQAQEAVTRTGEAIHAKTSIDNVTNNTDTKDTIKVLPSNDSIAGYIHNHRSFLIRQAVRTALIAGPYYVSQGSNARLTTFNNIAGAMYARGGGDNSIVNTLGNNKLGMDLSESSAYLGAYTRNTGKGNLSNKSISKLTNTWGALALTNGASSNTVANLLGVAALTNTQGLSASDSERLADAIQNSLTNSHTSAKADSQLKALSSMYQTAATSGKLTTKDQINIAGFQSMMSKTGSSWQGSAGAQAYSGLANVSNNANSQNQQLSLWLDNKNFTGYNQSGNMVALKTAQRAKSDPYLYKTPIGNLYRTARQQTSSKSGAIAVTTQNLVTLSGNSLSYEQANSLVKLYADGKFTRANVKKQTKGKGVNSKKYHKTGTSSIRSQQQAIQSSQIKASQSIDGLRRNLSSFTHSHPMISAIGFVGGSALMGASDGIINAAIEGGSLATMGAGVKSVAKSGLSVLSKMPKTGKVGTIVGIGVGIGTGLLLMSGNAKASTKDKDNKAKMTSTQSRTQSRTQNSQAYTPRKKSAKHKSILTSIKDGVLHFLSELGVYRVKHKDVNASQKQLIKHLRMWFNEIYKKVKNAAKNGSSDSKTAGDVSNDGATKSKEYWLKKAKEVAKAMGVDISDSQLENLMKLIAGESNYDQTITQQIQDVNSANGDPAKGLLQMIQGTFNKYKVKGHDNILSGVDQLYAFFNIANWASYLYGHAGWSPSGPTRGYANGGLVTHATGGSMTGPIQGMRTSRESAPVSMLDLRALQTRYTTLNQANSVVHRVKRNAPKIKVKIDTSQAVQSRNKNDIIDSIINDTFNAWVNNSQQQIMLDYYSH</sequence>
<dbReference type="GeneID" id="26793857"/>
<reference evidence="2 3" key="2">
    <citation type="journal article" date="2015" name="Biotechnol. Biofuels">
        <title>Bacteriophage application restores ethanol fermentation characteristics disrupted by Lactobacillus fermentum.</title>
        <authorList>
            <person name="Liu M."/>
            <person name="Bischoff K.M."/>
            <person name="Gill J.J."/>
            <person name="Mire-Criscione M.D."/>
            <person name="Berry J.D."/>
            <person name="Young R."/>
            <person name="Summer E.J."/>
        </authorList>
    </citation>
    <scope>NUCLEOTIDE SEQUENCE [LARGE SCALE GENOMIC DNA]</scope>
</reference>
<feature type="compositionally biased region" description="Basic residues" evidence="1">
    <location>
        <begin position="613"/>
        <end position="627"/>
    </location>
</feature>
<accession>A0A0A7NNM6</accession>
<keyword evidence="3" id="KW-1185">Reference proteome</keyword>
<dbReference type="Proteomes" id="UP000030922">
    <property type="component" value="Segment"/>
</dbReference>
<dbReference type="RefSeq" id="YP_009222308.1">
    <property type="nucleotide sequence ID" value="NC_029058.1"/>
</dbReference>
<dbReference type="OrthoDB" id="15066at10239"/>
<evidence type="ECO:0000256" key="1">
    <source>
        <dbReference type="SAM" id="MobiDB-lite"/>
    </source>
</evidence>
<protein>
    <submittedName>
        <fullName evidence="2">Tape measure protein</fullName>
    </submittedName>
</protein>
<evidence type="ECO:0000313" key="3">
    <source>
        <dbReference type="Proteomes" id="UP000030922"/>
    </source>
</evidence>
<reference evidence="3" key="1">
    <citation type="submission" date="2014-10" db="EMBL/GenBank/DDBJ databases">
        <title>Characterization of Lactobacillus fermentum phage vB_S_LfeInf.</title>
        <authorList>
            <person name="Liu M."/>
            <person name="Gill J.J."/>
            <person name="Berry J."/>
            <person name="Young R.III."/>
            <person name="Summer E.J."/>
        </authorList>
    </citation>
    <scope>NUCLEOTIDE SEQUENCE [LARGE SCALE GENOMIC DNA]</scope>
</reference>
<organism evidence="2 3">
    <name type="scientific">Lactobacillus phage LfeInf</name>
    <dbReference type="NCBI Taxonomy" id="1567484"/>
    <lineage>
        <taxon>Viruses</taxon>
        <taxon>Duplodnaviria</taxon>
        <taxon>Heunggongvirae</taxon>
        <taxon>Uroviricota</taxon>
        <taxon>Caudoviricetes</taxon>
        <taxon>Herelleviridae</taxon>
        <taxon>Hopescreekvirus</taxon>
        <taxon>Hopescreekvirus LfeInf</taxon>
    </lineage>
</organism>
<feature type="compositionally biased region" description="Low complexity" evidence="1">
    <location>
        <begin position="758"/>
        <end position="772"/>
    </location>
</feature>
<name>A0A0A7NNM6_9CAUD</name>
<dbReference type="EMBL" id="KP054477">
    <property type="protein sequence ID" value="AIZ94696.1"/>
    <property type="molecule type" value="Genomic_DNA"/>
</dbReference>
<feature type="region of interest" description="Disordered" evidence="1">
    <location>
        <begin position="613"/>
        <end position="637"/>
    </location>
</feature>
<evidence type="ECO:0000313" key="2">
    <source>
        <dbReference type="EMBL" id="AIZ94696.1"/>
    </source>
</evidence>
<dbReference type="KEGG" id="vg:26793857"/>
<gene>
    <name evidence="2" type="ORF">LfeInf_070</name>
</gene>
<proteinExistence type="predicted"/>